<proteinExistence type="predicted"/>
<dbReference type="InterPro" id="IPR017827">
    <property type="entry name" value="HSQ_synthase_HpnC"/>
</dbReference>
<dbReference type="Pfam" id="PF00494">
    <property type="entry name" value="SQS_PSY"/>
    <property type="match status" value="1"/>
</dbReference>
<reference evidence="1 2" key="1">
    <citation type="submission" date="2018-10" db="EMBL/GenBank/DDBJ databases">
        <title>Draft genome of Cortibacter populi DSM10536.</title>
        <authorList>
            <person name="Bernier A.-M."/>
            <person name="Bernard K."/>
        </authorList>
    </citation>
    <scope>NUCLEOTIDE SEQUENCE [LARGE SCALE GENOMIC DNA]</scope>
    <source>
        <strain evidence="1 2">DSM 105136</strain>
    </source>
</reference>
<dbReference type="NCBIfam" id="TIGR03464">
    <property type="entry name" value="HpnC"/>
    <property type="match status" value="1"/>
</dbReference>
<dbReference type="EC" id="2.5.1.21" evidence="1"/>
<dbReference type="AlphaFoldDB" id="A0A3M6QSH8"/>
<dbReference type="Gene3D" id="1.10.600.10">
    <property type="entry name" value="Farnesyl Diphosphate Synthase"/>
    <property type="match status" value="1"/>
</dbReference>
<dbReference type="GO" id="GO:0004311">
    <property type="term" value="F:geranylgeranyl diphosphate synthase activity"/>
    <property type="evidence" value="ECO:0007669"/>
    <property type="project" value="InterPro"/>
</dbReference>
<dbReference type="GO" id="GO:0051996">
    <property type="term" value="F:squalene synthase [NAD(P)H] activity"/>
    <property type="evidence" value="ECO:0007669"/>
    <property type="project" value="UniProtKB-EC"/>
</dbReference>
<dbReference type="SFLD" id="SFLDG01212">
    <property type="entry name" value="Phytoene_synthase_like"/>
    <property type="match status" value="1"/>
</dbReference>
<dbReference type="GO" id="GO:0016114">
    <property type="term" value="P:terpenoid biosynthetic process"/>
    <property type="evidence" value="ECO:0007669"/>
    <property type="project" value="UniProtKB-ARBA"/>
</dbReference>
<dbReference type="InterPro" id="IPR044843">
    <property type="entry name" value="Trans_IPPS_bact-type"/>
</dbReference>
<dbReference type="PANTHER" id="PTHR31480">
    <property type="entry name" value="BIFUNCTIONAL LYCOPENE CYCLASE/PHYTOENE SYNTHASE"/>
    <property type="match status" value="1"/>
</dbReference>
<dbReference type="Proteomes" id="UP000278006">
    <property type="component" value="Unassembled WGS sequence"/>
</dbReference>
<dbReference type="InterPro" id="IPR008949">
    <property type="entry name" value="Isoprenoid_synthase_dom_sf"/>
</dbReference>
<evidence type="ECO:0000313" key="1">
    <source>
        <dbReference type="EMBL" id="RMX05943.1"/>
    </source>
</evidence>
<evidence type="ECO:0000313" key="2">
    <source>
        <dbReference type="Proteomes" id="UP000278006"/>
    </source>
</evidence>
<protein>
    <submittedName>
        <fullName evidence="1">Squalene synthase HpnC</fullName>
        <ecNumber evidence="1">2.5.1.21</ecNumber>
    </submittedName>
</protein>
<dbReference type="SUPFAM" id="SSF48576">
    <property type="entry name" value="Terpenoid synthases"/>
    <property type="match status" value="1"/>
</dbReference>
<dbReference type="EMBL" id="RDQO01000003">
    <property type="protein sequence ID" value="RMX05943.1"/>
    <property type="molecule type" value="Genomic_DNA"/>
</dbReference>
<comment type="caution">
    <text evidence="1">The sequence shown here is derived from an EMBL/GenBank/DDBJ whole genome shotgun (WGS) entry which is preliminary data.</text>
</comment>
<name>A0A3M6QSH8_9BURK</name>
<dbReference type="SFLD" id="SFLDG01018">
    <property type="entry name" value="Squalene/Phytoene_Synthase_Lik"/>
    <property type="match status" value="1"/>
</dbReference>
<dbReference type="InterPro" id="IPR033904">
    <property type="entry name" value="Trans_IPPS_HH"/>
</dbReference>
<sequence length="291" mass="32958">MRMASEHTDTPQPIGHYENFPVASWLCPPHLRAPIAAIYHFARTADDLADEGQASAAERLRSLHLFRQCLWQQATPQAQWQALFEALHRQVQRFGLPMDSLDALLDAFEQDVRKTAAGEGYADRAELLEYCRRSANPVGRLLLHLYGTQGGAALQQSDAICTALQLINFWQDLRQDIPRGRWYIPEADLQAFGITREMQRQAIAQNHQSPALTALLRQQVQWARDCMAEGLALPAQLPGRAGWELRLVVQGGLRVLGRIERGGFDSYVRRPRLGWADWLVVGGKSLTMRWR</sequence>
<keyword evidence="2" id="KW-1185">Reference proteome</keyword>
<dbReference type="OrthoDB" id="9807580at2"/>
<accession>A0A3M6QSH8</accession>
<dbReference type="CDD" id="cd00683">
    <property type="entry name" value="Trans_IPPS_HH"/>
    <property type="match status" value="1"/>
</dbReference>
<dbReference type="SFLD" id="SFLDS00005">
    <property type="entry name" value="Isoprenoid_Synthase_Type_I"/>
    <property type="match status" value="1"/>
</dbReference>
<dbReference type="InterPro" id="IPR002060">
    <property type="entry name" value="Squ/phyt_synthse"/>
</dbReference>
<keyword evidence="1" id="KW-0808">Transferase</keyword>
<organism evidence="1 2">
    <name type="scientific">Corticibacter populi</name>
    <dbReference type="NCBI Taxonomy" id="1550736"/>
    <lineage>
        <taxon>Bacteria</taxon>
        <taxon>Pseudomonadati</taxon>
        <taxon>Pseudomonadota</taxon>
        <taxon>Betaproteobacteria</taxon>
        <taxon>Burkholderiales</taxon>
        <taxon>Comamonadaceae</taxon>
        <taxon>Corticibacter</taxon>
    </lineage>
</organism>
<gene>
    <name evidence="1" type="primary">hpnC</name>
    <name evidence="1" type="ORF">D8I35_12415</name>
</gene>